<dbReference type="AlphaFoldDB" id="A0A5S4FMF0"/>
<keyword evidence="2" id="KW-0812">Transmembrane</keyword>
<evidence type="ECO:0000313" key="3">
    <source>
        <dbReference type="EMBL" id="TMR21907.1"/>
    </source>
</evidence>
<feature type="transmembrane region" description="Helical" evidence="2">
    <location>
        <begin position="35"/>
        <end position="56"/>
    </location>
</feature>
<sequence>MTGEGSPREEGHAPTASRRMRRAGPTESPFDAGSVLAALAVMIAVTMSVWYVALIAQEHGRPAAWAIGALVGSAVLMAYGMVRTAPGRGTALAIAGVALIVLGYLALLSIGLPILMAGMLAIIAAGLTRR</sequence>
<comment type="caution">
    <text evidence="3">The sequence shown here is derived from an EMBL/GenBank/DDBJ whole genome shotgun (WGS) entry which is preliminary data.</text>
</comment>
<feature type="transmembrane region" description="Helical" evidence="2">
    <location>
        <begin position="94"/>
        <end position="127"/>
    </location>
</feature>
<accession>A0A5S4FMF0</accession>
<dbReference type="RefSeq" id="WP_138666461.1">
    <property type="nucleotide sequence ID" value="NZ_VCKY01000036.1"/>
</dbReference>
<evidence type="ECO:0000313" key="4">
    <source>
        <dbReference type="Proteomes" id="UP000309128"/>
    </source>
</evidence>
<dbReference type="EMBL" id="VCKY01000036">
    <property type="protein sequence ID" value="TMR21907.1"/>
    <property type="molecule type" value="Genomic_DNA"/>
</dbReference>
<dbReference type="OrthoDB" id="9892499at2"/>
<gene>
    <name evidence="3" type="ORF">ETD86_13365</name>
</gene>
<proteinExistence type="predicted"/>
<keyword evidence="4" id="KW-1185">Reference proteome</keyword>
<organism evidence="3 4">
    <name type="scientific">Nonomuraea turkmeniaca</name>
    <dbReference type="NCBI Taxonomy" id="103838"/>
    <lineage>
        <taxon>Bacteria</taxon>
        <taxon>Bacillati</taxon>
        <taxon>Actinomycetota</taxon>
        <taxon>Actinomycetes</taxon>
        <taxon>Streptosporangiales</taxon>
        <taxon>Streptosporangiaceae</taxon>
        <taxon>Nonomuraea</taxon>
    </lineage>
</organism>
<evidence type="ECO:0000256" key="1">
    <source>
        <dbReference type="SAM" id="MobiDB-lite"/>
    </source>
</evidence>
<keyword evidence="2" id="KW-1133">Transmembrane helix</keyword>
<feature type="transmembrane region" description="Helical" evidence="2">
    <location>
        <begin position="63"/>
        <end position="82"/>
    </location>
</feature>
<dbReference type="Proteomes" id="UP000309128">
    <property type="component" value="Unassembled WGS sequence"/>
</dbReference>
<feature type="region of interest" description="Disordered" evidence="1">
    <location>
        <begin position="1"/>
        <end position="30"/>
    </location>
</feature>
<name>A0A5S4FMF0_9ACTN</name>
<keyword evidence="2" id="KW-0472">Membrane</keyword>
<reference evidence="3 4" key="1">
    <citation type="submission" date="2019-05" db="EMBL/GenBank/DDBJ databases">
        <title>Draft genome sequence of Nonomuraea turkmeniaca DSM 43926.</title>
        <authorList>
            <person name="Saricaoglu S."/>
            <person name="Isik K."/>
        </authorList>
    </citation>
    <scope>NUCLEOTIDE SEQUENCE [LARGE SCALE GENOMIC DNA]</scope>
    <source>
        <strain evidence="3 4">DSM 43926</strain>
    </source>
</reference>
<feature type="compositionally biased region" description="Basic and acidic residues" evidence="1">
    <location>
        <begin position="1"/>
        <end position="12"/>
    </location>
</feature>
<protein>
    <submittedName>
        <fullName evidence="3">Uncharacterized protein</fullName>
    </submittedName>
</protein>
<evidence type="ECO:0000256" key="2">
    <source>
        <dbReference type="SAM" id="Phobius"/>
    </source>
</evidence>